<dbReference type="PROSITE" id="PS50045">
    <property type="entry name" value="SIGMA54_INTERACT_4"/>
    <property type="match status" value="1"/>
</dbReference>
<dbReference type="Gene3D" id="3.40.50.300">
    <property type="entry name" value="P-loop containing nucleotide triphosphate hydrolases"/>
    <property type="match status" value="1"/>
</dbReference>
<feature type="modified residue" description="4-aspartylphosphate" evidence="6">
    <location>
        <position position="78"/>
    </location>
</feature>
<dbReference type="SMART" id="SM00382">
    <property type="entry name" value="AAA"/>
    <property type="match status" value="1"/>
</dbReference>
<dbReference type="SUPFAM" id="SSF52540">
    <property type="entry name" value="P-loop containing nucleoside triphosphate hydrolases"/>
    <property type="match status" value="1"/>
</dbReference>
<keyword evidence="10" id="KW-1185">Reference proteome</keyword>
<dbReference type="PROSITE" id="PS00676">
    <property type="entry name" value="SIGMA54_INTERACT_2"/>
    <property type="match status" value="1"/>
</dbReference>
<dbReference type="Gene3D" id="3.40.50.2300">
    <property type="match status" value="1"/>
</dbReference>
<dbReference type="InterPro" id="IPR025943">
    <property type="entry name" value="Sigma_54_int_dom_ATP-bd_2"/>
</dbReference>
<comment type="caution">
    <text evidence="9">The sequence shown here is derived from an EMBL/GenBank/DDBJ whole genome shotgun (WGS) entry which is preliminary data.</text>
</comment>
<keyword evidence="1" id="KW-0547">Nucleotide-binding</keyword>
<dbReference type="GO" id="GO:0003677">
    <property type="term" value="F:DNA binding"/>
    <property type="evidence" value="ECO:0007669"/>
    <property type="project" value="UniProtKB-KW"/>
</dbReference>
<dbReference type="InterPro" id="IPR002078">
    <property type="entry name" value="Sigma_54_int"/>
</dbReference>
<dbReference type="InterPro" id="IPR027417">
    <property type="entry name" value="P-loop_NTPase"/>
</dbReference>
<keyword evidence="3" id="KW-0805">Transcription regulation</keyword>
<evidence type="ECO:0000256" key="3">
    <source>
        <dbReference type="ARBA" id="ARBA00023015"/>
    </source>
</evidence>
<dbReference type="FunFam" id="3.40.50.300:FF:000006">
    <property type="entry name" value="DNA-binding transcriptional regulator NtrC"/>
    <property type="match status" value="1"/>
</dbReference>
<name>A0A4Q7YRL9_9BACT</name>
<dbReference type="InterPro" id="IPR058031">
    <property type="entry name" value="AAA_lid_NorR"/>
</dbReference>
<protein>
    <submittedName>
        <fullName evidence="9">DNA-binding NtrC family response regulator</fullName>
    </submittedName>
</protein>
<dbReference type="CDD" id="cd00009">
    <property type="entry name" value="AAA"/>
    <property type="match status" value="1"/>
</dbReference>
<reference evidence="9 10" key="1">
    <citation type="submission" date="2019-02" db="EMBL/GenBank/DDBJ databases">
        <title>Genomic Encyclopedia of Archaeal and Bacterial Type Strains, Phase II (KMG-II): from individual species to whole genera.</title>
        <authorList>
            <person name="Goeker M."/>
        </authorList>
    </citation>
    <scope>NUCLEOTIDE SEQUENCE [LARGE SCALE GENOMIC DNA]</scope>
    <source>
        <strain evidence="9 10">DSM 18101</strain>
    </source>
</reference>
<evidence type="ECO:0000256" key="2">
    <source>
        <dbReference type="ARBA" id="ARBA00022840"/>
    </source>
</evidence>
<dbReference type="PROSITE" id="PS00675">
    <property type="entry name" value="SIGMA54_INTERACT_1"/>
    <property type="match status" value="1"/>
</dbReference>
<feature type="domain" description="Sigma-54 factor interaction" evidence="7">
    <location>
        <begin position="173"/>
        <end position="400"/>
    </location>
</feature>
<keyword evidence="6" id="KW-0597">Phosphoprotein</keyword>
<dbReference type="Pfam" id="PF00158">
    <property type="entry name" value="Sigma54_activat"/>
    <property type="match status" value="1"/>
</dbReference>
<keyword evidence="2" id="KW-0067">ATP-binding</keyword>
<evidence type="ECO:0000259" key="7">
    <source>
        <dbReference type="PROSITE" id="PS50045"/>
    </source>
</evidence>
<feature type="domain" description="Response regulatory" evidence="8">
    <location>
        <begin position="29"/>
        <end position="191"/>
    </location>
</feature>
<dbReference type="EMBL" id="SHKW01000001">
    <property type="protein sequence ID" value="RZU39591.1"/>
    <property type="molecule type" value="Genomic_DNA"/>
</dbReference>
<evidence type="ECO:0000313" key="9">
    <source>
        <dbReference type="EMBL" id="RZU39591.1"/>
    </source>
</evidence>
<keyword evidence="5" id="KW-0804">Transcription</keyword>
<dbReference type="InterPro" id="IPR025944">
    <property type="entry name" value="Sigma_54_int_dom_CS"/>
</dbReference>
<dbReference type="Proteomes" id="UP000292958">
    <property type="component" value="Unassembled WGS sequence"/>
</dbReference>
<evidence type="ECO:0000256" key="6">
    <source>
        <dbReference type="PROSITE-ProRule" id="PRU00169"/>
    </source>
</evidence>
<evidence type="ECO:0000259" key="8">
    <source>
        <dbReference type="PROSITE" id="PS50110"/>
    </source>
</evidence>
<dbReference type="AlphaFoldDB" id="A0A4Q7YRL9"/>
<dbReference type="GO" id="GO:0005524">
    <property type="term" value="F:ATP binding"/>
    <property type="evidence" value="ECO:0007669"/>
    <property type="project" value="UniProtKB-KW"/>
</dbReference>
<evidence type="ECO:0000256" key="4">
    <source>
        <dbReference type="ARBA" id="ARBA00023125"/>
    </source>
</evidence>
<dbReference type="InterPro" id="IPR003593">
    <property type="entry name" value="AAA+_ATPase"/>
</dbReference>
<sequence>MAMAGEAAMVVGTGMIGTGVLLGAASTRKVVLASADAGLRGRLKNSLAGMRWEVYEAAGGAEAMARLDEVRPEALLVDSWLPDLEVGEFAGQIRMLYPAVELMRMDGGADGKARSPRRNELLHALREAQGPVANDTAAWNAAPVAVPVVPVVTRIVESDARRSPEAGMMLPEMIGESAAMRELARLIRLVAARSTTVLIEGETGAGKEVVAKAIHRLSDRVSKPFAVLNCAAIPEALLEAELFGHTRGAFTGAVQSRTGRIEAAHGGTLFLDEIGEMPLALQAKMLRFLECGELQRVGDNETTRVDVRIIAATHQPLEKRSAEGTFRLDLYHRLAVFPVEVPALRERMEDLGLLVEHILAKMGERMPRKRLSEAAMARLREHCWPGNVRELMHVLERATILAGDAMEIGAEEIRYRRTPR</sequence>
<dbReference type="PANTHER" id="PTHR32071">
    <property type="entry name" value="TRANSCRIPTIONAL REGULATORY PROTEIN"/>
    <property type="match status" value="1"/>
</dbReference>
<organism evidence="9 10">
    <name type="scientific">Edaphobacter modestus</name>
    <dbReference type="NCBI Taxonomy" id="388466"/>
    <lineage>
        <taxon>Bacteria</taxon>
        <taxon>Pseudomonadati</taxon>
        <taxon>Acidobacteriota</taxon>
        <taxon>Terriglobia</taxon>
        <taxon>Terriglobales</taxon>
        <taxon>Acidobacteriaceae</taxon>
        <taxon>Edaphobacter</taxon>
    </lineage>
</organism>
<evidence type="ECO:0000256" key="1">
    <source>
        <dbReference type="ARBA" id="ARBA00022741"/>
    </source>
</evidence>
<gene>
    <name evidence="9" type="ORF">BDD14_0977</name>
</gene>
<dbReference type="InterPro" id="IPR001789">
    <property type="entry name" value="Sig_transdc_resp-reg_receiver"/>
</dbReference>
<dbReference type="InterPro" id="IPR025662">
    <property type="entry name" value="Sigma_54_int_dom_ATP-bd_1"/>
</dbReference>
<evidence type="ECO:0000256" key="5">
    <source>
        <dbReference type="ARBA" id="ARBA00023163"/>
    </source>
</evidence>
<dbReference type="GO" id="GO:0000160">
    <property type="term" value="P:phosphorelay signal transduction system"/>
    <property type="evidence" value="ECO:0007669"/>
    <property type="project" value="InterPro"/>
</dbReference>
<accession>A0A4Q7YRL9</accession>
<dbReference type="PROSITE" id="PS50110">
    <property type="entry name" value="RESPONSE_REGULATORY"/>
    <property type="match status" value="1"/>
</dbReference>
<keyword evidence="4 9" id="KW-0238">DNA-binding</keyword>
<dbReference type="Pfam" id="PF25601">
    <property type="entry name" value="AAA_lid_14"/>
    <property type="match status" value="1"/>
</dbReference>
<dbReference type="Gene3D" id="1.10.8.60">
    <property type="match status" value="1"/>
</dbReference>
<evidence type="ECO:0000313" key="10">
    <source>
        <dbReference type="Proteomes" id="UP000292958"/>
    </source>
</evidence>
<dbReference type="PROSITE" id="PS00688">
    <property type="entry name" value="SIGMA54_INTERACT_3"/>
    <property type="match status" value="1"/>
</dbReference>
<dbReference type="InterPro" id="IPR011006">
    <property type="entry name" value="CheY-like_superfamily"/>
</dbReference>
<proteinExistence type="predicted"/>
<dbReference type="SUPFAM" id="SSF52172">
    <property type="entry name" value="CheY-like"/>
    <property type="match status" value="1"/>
</dbReference>
<dbReference type="GO" id="GO:0006355">
    <property type="term" value="P:regulation of DNA-templated transcription"/>
    <property type="evidence" value="ECO:0007669"/>
    <property type="project" value="InterPro"/>
</dbReference>